<sequence length="216" mass="23749">MSKLVKIILGIVVVALVGLLGYALGTRQNVTETTATTTALSTSAKTSTISTGSLITTSTTAVDPTADWKTYTNTTYEFSFKYPKDWKLIDLAKTETVNGGFQNGENYIQLYPPTRPKELEKLEVMLIPTNSNLLELIKEDSIYSEINKANINNILWSFGERNGEFGGTDYQAYAVIDKNYPAVTATNKVKITAAGYSLLAQKATLDQILSTFKFTK</sequence>
<evidence type="ECO:0008006" key="3">
    <source>
        <dbReference type="Google" id="ProtNLM"/>
    </source>
</evidence>
<name>A0A554LLH1_9BACT</name>
<reference evidence="1 2" key="1">
    <citation type="submission" date="2017-07" db="EMBL/GenBank/DDBJ databases">
        <title>Mechanisms for carbon and nitrogen cycling indicate functional differentiation within the Candidate Phyla Radiation.</title>
        <authorList>
            <person name="Danczak R.E."/>
            <person name="Johnston M.D."/>
            <person name="Kenah C."/>
            <person name="Slattery M."/>
            <person name="Wrighton K.C."/>
            <person name="Wilkins M.J."/>
        </authorList>
    </citation>
    <scope>NUCLEOTIDE SEQUENCE [LARGE SCALE GENOMIC DNA]</scope>
    <source>
        <strain evidence="1">Licking1014_85</strain>
    </source>
</reference>
<organism evidence="1 2">
    <name type="scientific">Candidatus Berkelbacteria bacterium Licking1014_85</name>
    <dbReference type="NCBI Taxonomy" id="2017148"/>
    <lineage>
        <taxon>Bacteria</taxon>
        <taxon>Candidatus Berkelbacteria</taxon>
    </lineage>
</organism>
<dbReference type="Proteomes" id="UP000315589">
    <property type="component" value="Unassembled WGS sequence"/>
</dbReference>
<proteinExistence type="predicted"/>
<dbReference type="EMBL" id="VMGI01000013">
    <property type="protein sequence ID" value="TSC93708.1"/>
    <property type="molecule type" value="Genomic_DNA"/>
</dbReference>
<evidence type="ECO:0000313" key="2">
    <source>
        <dbReference type="Proteomes" id="UP000315589"/>
    </source>
</evidence>
<protein>
    <recommendedName>
        <fullName evidence="3">PsbP C-terminal domain-containing protein</fullName>
    </recommendedName>
</protein>
<dbReference type="AlphaFoldDB" id="A0A554LLH1"/>
<gene>
    <name evidence="1" type="ORF">CEN91_145</name>
</gene>
<accession>A0A554LLH1</accession>
<evidence type="ECO:0000313" key="1">
    <source>
        <dbReference type="EMBL" id="TSC93708.1"/>
    </source>
</evidence>
<comment type="caution">
    <text evidence="1">The sequence shown here is derived from an EMBL/GenBank/DDBJ whole genome shotgun (WGS) entry which is preliminary data.</text>
</comment>